<accession>A0ABV7ERH8</accession>
<feature type="transmembrane region" description="Helical" evidence="1">
    <location>
        <begin position="87"/>
        <end position="108"/>
    </location>
</feature>
<keyword evidence="4" id="KW-1185">Reference proteome</keyword>
<dbReference type="EMBL" id="JBHRSS010000003">
    <property type="protein sequence ID" value="MFC3104222.1"/>
    <property type="molecule type" value="Genomic_DNA"/>
</dbReference>
<dbReference type="Pfam" id="PF14342">
    <property type="entry name" value="DUF4396"/>
    <property type="match status" value="1"/>
</dbReference>
<proteinExistence type="predicted"/>
<dbReference type="Proteomes" id="UP001595462">
    <property type="component" value="Unassembled WGS sequence"/>
</dbReference>
<feature type="domain" description="DUF4396" evidence="2">
    <location>
        <begin position="25"/>
        <end position="156"/>
    </location>
</feature>
<evidence type="ECO:0000256" key="1">
    <source>
        <dbReference type="SAM" id="Phobius"/>
    </source>
</evidence>
<organism evidence="3 4">
    <name type="scientific">Salinisphaera aquimarina</name>
    <dbReference type="NCBI Taxonomy" id="2094031"/>
    <lineage>
        <taxon>Bacteria</taxon>
        <taxon>Pseudomonadati</taxon>
        <taxon>Pseudomonadota</taxon>
        <taxon>Gammaproteobacteria</taxon>
        <taxon>Salinisphaerales</taxon>
        <taxon>Salinisphaeraceae</taxon>
        <taxon>Salinisphaera</taxon>
    </lineage>
</organism>
<keyword evidence="1" id="KW-0472">Membrane</keyword>
<evidence type="ECO:0000259" key="2">
    <source>
        <dbReference type="Pfam" id="PF14342"/>
    </source>
</evidence>
<name>A0ABV7ERH8_9GAMM</name>
<reference evidence="4" key="1">
    <citation type="journal article" date="2019" name="Int. J. Syst. Evol. Microbiol.">
        <title>The Global Catalogue of Microorganisms (GCM) 10K type strain sequencing project: providing services to taxonomists for standard genome sequencing and annotation.</title>
        <authorList>
            <consortium name="The Broad Institute Genomics Platform"/>
            <consortium name="The Broad Institute Genome Sequencing Center for Infectious Disease"/>
            <person name="Wu L."/>
            <person name="Ma J."/>
        </authorList>
    </citation>
    <scope>NUCLEOTIDE SEQUENCE [LARGE SCALE GENOMIC DNA]</scope>
    <source>
        <strain evidence="4">KCTC 52640</strain>
    </source>
</reference>
<keyword evidence="1" id="KW-0812">Transmembrane</keyword>
<keyword evidence="1" id="KW-1133">Transmembrane helix</keyword>
<dbReference type="RefSeq" id="WP_380688997.1">
    <property type="nucleotide sequence ID" value="NZ_JBHRSS010000003.1"/>
</dbReference>
<gene>
    <name evidence="3" type="ORF">ACFOSU_09975</name>
</gene>
<sequence>MNTPRAALGKGRGSDHCAPKTTAATTSAVTLHCLTGCGIGELLGLMIGTALGWHWMHTMLLAVVLAFVVGISLAVRPVMKNHGLSLAAALSTVWLGELFSITAMEIAMNGIDYAIGGIQAGSLTAPRFWIGFICALPAGYIAAWPVNWLLLERNLKHCH</sequence>
<evidence type="ECO:0000313" key="3">
    <source>
        <dbReference type="EMBL" id="MFC3104222.1"/>
    </source>
</evidence>
<protein>
    <submittedName>
        <fullName evidence="3">DUF4396 domain-containing protein</fullName>
    </submittedName>
</protein>
<comment type="caution">
    <text evidence="3">The sequence shown here is derived from an EMBL/GenBank/DDBJ whole genome shotgun (WGS) entry which is preliminary data.</text>
</comment>
<feature type="transmembrane region" description="Helical" evidence="1">
    <location>
        <begin position="128"/>
        <end position="151"/>
    </location>
</feature>
<dbReference type="InterPro" id="IPR025509">
    <property type="entry name" value="DUF4396"/>
</dbReference>
<evidence type="ECO:0000313" key="4">
    <source>
        <dbReference type="Proteomes" id="UP001595462"/>
    </source>
</evidence>
<feature type="transmembrane region" description="Helical" evidence="1">
    <location>
        <begin position="55"/>
        <end position="75"/>
    </location>
</feature>